<dbReference type="EMBL" id="CCKQ01004330">
    <property type="protein sequence ID" value="CDW75481.1"/>
    <property type="molecule type" value="Genomic_DNA"/>
</dbReference>
<dbReference type="Proteomes" id="UP000039865">
    <property type="component" value="Unassembled WGS sequence"/>
</dbReference>
<gene>
    <name evidence="2" type="primary">Contig6500.g6954</name>
    <name evidence="2" type="ORF">STYLEM_4471</name>
</gene>
<name>A0A077ZZX0_STYLE</name>
<evidence type="ECO:0000313" key="3">
    <source>
        <dbReference type="Proteomes" id="UP000039865"/>
    </source>
</evidence>
<feature type="region of interest" description="Disordered" evidence="1">
    <location>
        <begin position="307"/>
        <end position="330"/>
    </location>
</feature>
<reference evidence="2 3" key="1">
    <citation type="submission" date="2014-06" db="EMBL/GenBank/DDBJ databases">
        <authorList>
            <person name="Swart Estienne"/>
        </authorList>
    </citation>
    <scope>NUCLEOTIDE SEQUENCE [LARGE SCALE GENOMIC DNA]</scope>
    <source>
        <strain evidence="2 3">130c</strain>
    </source>
</reference>
<dbReference type="InParanoid" id="A0A077ZZX0"/>
<feature type="region of interest" description="Disordered" evidence="1">
    <location>
        <begin position="697"/>
        <end position="730"/>
    </location>
</feature>
<accession>A0A077ZZX0</accession>
<proteinExistence type="predicted"/>
<feature type="compositionally biased region" description="Polar residues" evidence="1">
    <location>
        <begin position="710"/>
        <end position="730"/>
    </location>
</feature>
<dbReference type="OrthoDB" id="10627704at2759"/>
<organism evidence="2 3">
    <name type="scientific">Stylonychia lemnae</name>
    <name type="common">Ciliate</name>
    <dbReference type="NCBI Taxonomy" id="5949"/>
    <lineage>
        <taxon>Eukaryota</taxon>
        <taxon>Sar</taxon>
        <taxon>Alveolata</taxon>
        <taxon>Ciliophora</taxon>
        <taxon>Intramacronucleata</taxon>
        <taxon>Spirotrichea</taxon>
        <taxon>Stichotrichia</taxon>
        <taxon>Sporadotrichida</taxon>
        <taxon>Oxytrichidae</taxon>
        <taxon>Stylonychinae</taxon>
        <taxon>Stylonychia</taxon>
    </lineage>
</organism>
<feature type="compositionally biased region" description="Basic and acidic residues" evidence="1">
    <location>
        <begin position="318"/>
        <end position="328"/>
    </location>
</feature>
<feature type="region of interest" description="Disordered" evidence="1">
    <location>
        <begin position="806"/>
        <end position="829"/>
    </location>
</feature>
<feature type="compositionally biased region" description="Low complexity" evidence="1">
    <location>
        <begin position="307"/>
        <end position="317"/>
    </location>
</feature>
<keyword evidence="3" id="KW-1185">Reference proteome</keyword>
<sequence length="844" mass="98244">MLQSTNNNINGEDNTLIPSDTTWNQELLDKYASYFPFNLKFSQLNQEELNSLMHKNQSGEGENKKEYFLQIRSFIMIQKNLKQSVTSLASNILAEGQQHTLDIESLTQFIDQVIFNTLLSPQMPLPQNRDEFMQTCRLTYLQEYVYAQYQNQAKKANETLFSDSQSQRSSILSGRSSLKMPFYSKLSDFFSNEQDAIQKSITRPENENILRRLYYLRWYQCDPIWKTYSESLQKLDEEFQSLNQIVNDLYNTIEKNDDKEDYQFSILKMGCIVWKHIVQKTNRKQMLKSVKVIFKSIRKDLKNKMMKNSLQKKSSSQDSDKNDSKIDDQQSPMTNRLSIVGMGHLKIKVDKLEQIRQALQEFSSSLLDISFSPTSVYYLASTQFITEDTPYQKLHDVLLKESKDFTLDELILNKNLHENLKILFSELEKMLPPFSYKSIQKSLIEMCLNSTKEKINRNHQEITKELKKRGANIPAYSKKDDESCYFKGAVEKYIKGKQIPLIVQQQLVNIISKDEQSTFNLIFFEYMKSKKVFSAIDEKVIKYAKHHRVRYDQNDCSLSKKKYRFSEIQEDVGKLLISRHRTSLGNVNLQNINQDFVHNQRNGRSSLVPFRMTFNSIVDNSEAQRRSELFKDLNQLDKSSNVFQGCNINYGKMLGFFQGGLEMQKNSLNQQHDQLPSFNKPQSNHFLINSEAKRSMKIQGSKDGIDQDNNEVSNKQRSSSLPPNPNMKQTSNEYYQVCDVYTKEIEDDSQFSAGLTRLSIGINTQSSNKDETGSNFDQFTRQLNTSGQFGTYFSTPFKTQNVQTQFNKSSNLDQDESREDNNSCNLLDVDNQDQLNNNLRIKKE</sequence>
<evidence type="ECO:0000313" key="2">
    <source>
        <dbReference type="EMBL" id="CDW75481.1"/>
    </source>
</evidence>
<dbReference type="AlphaFoldDB" id="A0A077ZZX0"/>
<protein>
    <submittedName>
        <fullName evidence="2">Uncharacterized protein</fullName>
    </submittedName>
</protein>
<evidence type="ECO:0000256" key="1">
    <source>
        <dbReference type="SAM" id="MobiDB-lite"/>
    </source>
</evidence>